<protein>
    <recommendedName>
        <fullName evidence="9">Receptor ligand binding region domain-containing protein</fullName>
    </recommendedName>
</protein>
<reference evidence="10" key="1">
    <citation type="submission" date="2017-05" db="UniProtKB">
        <authorList>
            <consortium name="EnsemblMetazoa"/>
        </authorList>
    </citation>
    <scope>IDENTIFICATION</scope>
</reference>
<dbReference type="InterPro" id="IPR001828">
    <property type="entry name" value="ANF_lig-bd_rcpt"/>
</dbReference>
<evidence type="ECO:0000256" key="2">
    <source>
        <dbReference type="ARBA" id="ARBA00022692"/>
    </source>
</evidence>
<keyword evidence="5" id="KW-0472">Membrane</keyword>
<dbReference type="InParanoid" id="A0A1X7V0Z1"/>
<dbReference type="PANTHER" id="PTHR10519:SF20">
    <property type="entry name" value="G-PROTEIN COUPLED RECEPTOR 156-RELATED"/>
    <property type="match status" value="1"/>
</dbReference>
<dbReference type="OrthoDB" id="17569at2759"/>
<evidence type="ECO:0000256" key="5">
    <source>
        <dbReference type="ARBA" id="ARBA00023136"/>
    </source>
</evidence>
<evidence type="ECO:0000256" key="7">
    <source>
        <dbReference type="ARBA" id="ARBA00023180"/>
    </source>
</evidence>
<accession>A0A1X7V0Z1</accession>
<keyword evidence="2" id="KW-0812">Transmembrane</keyword>
<dbReference type="PANTHER" id="PTHR10519">
    <property type="entry name" value="GABA-B RECEPTOR"/>
    <property type="match status" value="1"/>
</dbReference>
<evidence type="ECO:0000259" key="9">
    <source>
        <dbReference type="Pfam" id="PF01094"/>
    </source>
</evidence>
<dbReference type="EnsemblMetazoa" id="Aqu2.1.33464_001">
    <property type="protein sequence ID" value="Aqu2.1.33464_001"/>
    <property type="gene ID" value="Aqu2.1.33464"/>
</dbReference>
<keyword evidence="7" id="KW-0325">Glycoprotein</keyword>
<dbReference type="AlphaFoldDB" id="A0A1X7V0Z1"/>
<dbReference type="GO" id="GO:0038039">
    <property type="term" value="C:G protein-coupled receptor heterodimeric complex"/>
    <property type="evidence" value="ECO:0007669"/>
    <property type="project" value="TreeGrafter"/>
</dbReference>
<evidence type="ECO:0000256" key="3">
    <source>
        <dbReference type="ARBA" id="ARBA00022989"/>
    </source>
</evidence>
<comment type="subcellular location">
    <subcellularLocation>
        <location evidence="1">Membrane</location>
    </subcellularLocation>
</comment>
<keyword evidence="3" id="KW-1133">Transmembrane helix</keyword>
<evidence type="ECO:0000256" key="4">
    <source>
        <dbReference type="ARBA" id="ARBA00023040"/>
    </source>
</evidence>
<organism evidence="10">
    <name type="scientific">Amphimedon queenslandica</name>
    <name type="common">Sponge</name>
    <dbReference type="NCBI Taxonomy" id="400682"/>
    <lineage>
        <taxon>Eukaryota</taxon>
        <taxon>Metazoa</taxon>
        <taxon>Porifera</taxon>
        <taxon>Demospongiae</taxon>
        <taxon>Heteroscleromorpha</taxon>
        <taxon>Haplosclerida</taxon>
        <taxon>Niphatidae</taxon>
        <taxon>Amphimedon</taxon>
    </lineage>
</organism>
<evidence type="ECO:0000313" key="10">
    <source>
        <dbReference type="EnsemblMetazoa" id="Aqu2.1.33464_001"/>
    </source>
</evidence>
<dbReference type="Pfam" id="PF01094">
    <property type="entry name" value="ANF_receptor"/>
    <property type="match status" value="1"/>
</dbReference>
<dbReference type="GO" id="GO:0007214">
    <property type="term" value="P:gamma-aminobutyric acid signaling pathway"/>
    <property type="evidence" value="ECO:0007669"/>
    <property type="project" value="TreeGrafter"/>
</dbReference>
<dbReference type="GO" id="GO:0004965">
    <property type="term" value="F:G protein-coupled GABA receptor activity"/>
    <property type="evidence" value="ECO:0007669"/>
    <property type="project" value="InterPro"/>
</dbReference>
<dbReference type="Gene3D" id="3.40.50.2300">
    <property type="match status" value="2"/>
</dbReference>
<name>A0A1X7V0Z1_AMPQE</name>
<keyword evidence="6" id="KW-0675">Receptor</keyword>
<feature type="domain" description="Receptor ligand binding region" evidence="9">
    <location>
        <begin position="28"/>
        <end position="202"/>
    </location>
</feature>
<evidence type="ECO:0000256" key="1">
    <source>
        <dbReference type="ARBA" id="ARBA00004370"/>
    </source>
</evidence>
<dbReference type="SUPFAM" id="SSF53822">
    <property type="entry name" value="Periplasmic binding protein-like I"/>
    <property type="match status" value="1"/>
</dbReference>
<keyword evidence="4" id="KW-0297">G-protein coupled receptor</keyword>
<evidence type="ECO:0000256" key="8">
    <source>
        <dbReference type="ARBA" id="ARBA00023224"/>
    </source>
</evidence>
<evidence type="ECO:0000256" key="6">
    <source>
        <dbReference type="ARBA" id="ARBA00023170"/>
    </source>
</evidence>
<dbReference type="InterPro" id="IPR002455">
    <property type="entry name" value="GPCR3_GABA-B"/>
</dbReference>
<proteinExistence type="predicted"/>
<keyword evidence="8" id="KW-0807">Transducer</keyword>
<dbReference type="InterPro" id="IPR028082">
    <property type="entry name" value="Peripla_BP_I"/>
</dbReference>
<sequence length="203" mass="23284">DSRPKDIYFSYITTATGPFLSSGALPIIDYALDEINKNEDILTNYTLSYGEVMDSKCQWKRSVDVFMDQFLNKSKFTYLSLIGCGCNIATQPVADISHYWSIPQIEFASSSSSLCHQTVFSLAVEMEWRQFAVLTEDNVYFTVITQQLNELFTNNEINIDSSILLTNNNNNNYRNFFNWTNGAVQRLIFINTYSPLAYQILCE</sequence>